<evidence type="ECO:0000313" key="2">
    <source>
        <dbReference type="EMBL" id="TRM68434.1"/>
    </source>
</evidence>
<comment type="caution">
    <text evidence="2">The sequence shown here is derived from an EMBL/GenBank/DDBJ whole genome shotgun (WGS) entry which is preliminary data.</text>
</comment>
<keyword evidence="1" id="KW-0732">Signal</keyword>
<gene>
    <name evidence="2" type="ORF">BD626DRAFT_116106</name>
</gene>
<evidence type="ECO:0008006" key="4">
    <source>
        <dbReference type="Google" id="ProtNLM"/>
    </source>
</evidence>
<sequence>MLSCVAHLLCIYIMLSTRAWRCGSTYIVCKSGCEVYLAGTNVLNEHGKMKGDLDKLNLPHMESFQPLLHVLAPCVRRSSHRPL</sequence>
<dbReference type="AlphaFoldDB" id="A0A550CUH2"/>
<accession>A0A550CUH2</accession>
<reference evidence="2 3" key="1">
    <citation type="journal article" date="2019" name="New Phytol.">
        <title>Comparative genomics reveals unique wood-decay strategies and fruiting body development in the Schizophyllaceae.</title>
        <authorList>
            <person name="Almasi E."/>
            <person name="Sahu N."/>
            <person name="Krizsan K."/>
            <person name="Balint B."/>
            <person name="Kovacs G.M."/>
            <person name="Kiss B."/>
            <person name="Cseklye J."/>
            <person name="Drula E."/>
            <person name="Henrissat B."/>
            <person name="Nagy I."/>
            <person name="Chovatia M."/>
            <person name="Adam C."/>
            <person name="LaButti K."/>
            <person name="Lipzen A."/>
            <person name="Riley R."/>
            <person name="Grigoriev I.V."/>
            <person name="Nagy L.G."/>
        </authorList>
    </citation>
    <scope>NUCLEOTIDE SEQUENCE [LARGE SCALE GENOMIC DNA]</scope>
    <source>
        <strain evidence="2 3">NL-1724</strain>
    </source>
</reference>
<proteinExistence type="predicted"/>
<dbReference type="EMBL" id="VDMD01000002">
    <property type="protein sequence ID" value="TRM68434.1"/>
    <property type="molecule type" value="Genomic_DNA"/>
</dbReference>
<feature type="chain" id="PRO_5022102367" description="Secreted protein" evidence="1">
    <location>
        <begin position="20"/>
        <end position="83"/>
    </location>
</feature>
<keyword evidence="3" id="KW-1185">Reference proteome</keyword>
<organism evidence="2 3">
    <name type="scientific">Schizophyllum amplum</name>
    <dbReference type="NCBI Taxonomy" id="97359"/>
    <lineage>
        <taxon>Eukaryota</taxon>
        <taxon>Fungi</taxon>
        <taxon>Dikarya</taxon>
        <taxon>Basidiomycota</taxon>
        <taxon>Agaricomycotina</taxon>
        <taxon>Agaricomycetes</taxon>
        <taxon>Agaricomycetidae</taxon>
        <taxon>Agaricales</taxon>
        <taxon>Schizophyllaceae</taxon>
        <taxon>Schizophyllum</taxon>
    </lineage>
</organism>
<name>A0A550CUH2_9AGAR</name>
<evidence type="ECO:0000313" key="3">
    <source>
        <dbReference type="Proteomes" id="UP000320762"/>
    </source>
</evidence>
<dbReference type="Proteomes" id="UP000320762">
    <property type="component" value="Unassembled WGS sequence"/>
</dbReference>
<protein>
    <recommendedName>
        <fullName evidence="4">Secreted protein</fullName>
    </recommendedName>
</protein>
<feature type="signal peptide" evidence="1">
    <location>
        <begin position="1"/>
        <end position="19"/>
    </location>
</feature>
<evidence type="ECO:0000256" key="1">
    <source>
        <dbReference type="SAM" id="SignalP"/>
    </source>
</evidence>